<keyword evidence="4 8" id="KW-0378">Hydrolase</keyword>
<evidence type="ECO:0000259" key="6">
    <source>
        <dbReference type="Pfam" id="PF00326"/>
    </source>
</evidence>
<dbReference type="InterPro" id="IPR002470">
    <property type="entry name" value="Peptidase_S9A"/>
</dbReference>
<dbReference type="AlphaFoldDB" id="A0A7H1NPP6"/>
<dbReference type="Proteomes" id="UP000516349">
    <property type="component" value="Chromosome"/>
</dbReference>
<dbReference type="SUPFAM" id="SSF50993">
    <property type="entry name" value="Peptidase/esterase 'gauge' domain"/>
    <property type="match status" value="1"/>
</dbReference>
<dbReference type="PRINTS" id="PR00862">
    <property type="entry name" value="PROLIGOPTASE"/>
</dbReference>
<keyword evidence="9" id="KW-1185">Reference proteome</keyword>
<evidence type="ECO:0000256" key="5">
    <source>
        <dbReference type="ARBA" id="ARBA00022825"/>
    </source>
</evidence>
<keyword evidence="3" id="KW-0645">Protease</keyword>
<reference evidence="8 9" key="1">
    <citation type="submission" date="2020-08" db="EMBL/GenBank/DDBJ databases">
        <title>Complete genome sequence of Entomobacter blattae G55GP.</title>
        <authorList>
            <person name="Poehlein A."/>
            <person name="Guzman J."/>
            <person name="Daniel R."/>
            <person name="Vilcinskas A."/>
        </authorList>
    </citation>
    <scope>NUCLEOTIDE SEQUENCE [LARGE SCALE GENOMIC DNA]</scope>
    <source>
        <strain evidence="8 9">G55GP</strain>
    </source>
</reference>
<dbReference type="InterPro" id="IPR029058">
    <property type="entry name" value="AB_hydrolase_fold"/>
</dbReference>
<dbReference type="SUPFAM" id="SSF53474">
    <property type="entry name" value="alpha/beta-Hydrolases"/>
    <property type="match status" value="1"/>
</dbReference>
<name>A0A7H1NPP6_9PROT</name>
<dbReference type="KEGG" id="ebla:JGUZn3_05080"/>
<evidence type="ECO:0000256" key="3">
    <source>
        <dbReference type="ARBA" id="ARBA00022670"/>
    </source>
</evidence>
<dbReference type="Pfam" id="PF00326">
    <property type="entry name" value="Peptidase_S9"/>
    <property type="match status" value="1"/>
</dbReference>
<sequence>MRQYRNVLIVWALGLLGMAYKGEVVYAADQTAPVTTIQPVEENFFGDKVTDPYPWLGISSSPEVKAWDKAQNRRTQTYLSSLPQRKKLYTRFMAAATQTSGGWKGLRVAGERVFAQTRLPSYQQPVIVNMDLSADPHTQIVSVNPNLLDPSGHTAIDWFVPSPDGKWVAVSLSKNGSEIGELHIFDARTGKETKEVPISHVQYPTAGGSVAWRADSTGFWYTRYPEGNLSNKRQYFNQQIWYHSLGKKDGEDRYVFGRDLPKIAEIRLDNSQNALYTLISVENGDGGEFAHYVMDSRGHIRQITHFADHVTAASIGPDNVLYLLSYDHAPKGKILAMSLDGSAADLLLSRARLLIPESDYAIQGEEELGGAAIVVTADNLYLKMLDGGPVRVGIYTHNGKPKGMLPVGKIASVSDIVSTRKGQVLYAEETYLTPQAIVRYDEQKGKSEKTKLVQKTPVSFKDIDVIREFAFSKDGTKIPLNILRKKGRKLNKETPAILCGYGGYGISLVPHFAGIGVKQWVEAGGIYVVANLRGGAEYGALWHQMGQLEKKQTVFDDFLASAHYMVQKHYTSPQHLAIIGASNGGLLVGAALTQEPTSFRAVVGLEGIYDLLHAEYSPNGAFNATELGTVENKSNYEKMKTYSPYQNITEGKSYPAVLLMMGLYDGRVSPEQSRKMTARLQAATASGFPVYLSVSESTGHGNGLSYSIGQMADYYAFIYDQLGLVRSGVKKSMKGSRKIIKSSRR</sequence>
<dbReference type="RefSeq" id="WP_203414174.1">
    <property type="nucleotide sequence ID" value="NZ_CP060244.1"/>
</dbReference>
<dbReference type="Pfam" id="PF02897">
    <property type="entry name" value="Peptidase_S9_N"/>
    <property type="match status" value="1"/>
</dbReference>
<proteinExistence type="predicted"/>
<dbReference type="InterPro" id="IPR051167">
    <property type="entry name" value="Prolyl_oligopep/macrocyclase"/>
</dbReference>
<dbReference type="GO" id="GO:0004252">
    <property type="term" value="F:serine-type endopeptidase activity"/>
    <property type="evidence" value="ECO:0007669"/>
    <property type="project" value="UniProtKB-EC"/>
</dbReference>
<dbReference type="Gene3D" id="3.40.50.1820">
    <property type="entry name" value="alpha/beta hydrolase"/>
    <property type="match status" value="1"/>
</dbReference>
<dbReference type="GO" id="GO:0006508">
    <property type="term" value="P:proteolysis"/>
    <property type="evidence" value="ECO:0007669"/>
    <property type="project" value="UniProtKB-KW"/>
</dbReference>
<dbReference type="GO" id="GO:0070012">
    <property type="term" value="F:oligopeptidase activity"/>
    <property type="evidence" value="ECO:0007669"/>
    <property type="project" value="TreeGrafter"/>
</dbReference>
<dbReference type="EMBL" id="CP060244">
    <property type="protein sequence ID" value="QNT77756.1"/>
    <property type="molecule type" value="Genomic_DNA"/>
</dbReference>
<gene>
    <name evidence="8" type="ORF">JGUZn3_05080</name>
</gene>
<evidence type="ECO:0000256" key="4">
    <source>
        <dbReference type="ARBA" id="ARBA00022801"/>
    </source>
</evidence>
<evidence type="ECO:0000313" key="9">
    <source>
        <dbReference type="Proteomes" id="UP000516349"/>
    </source>
</evidence>
<keyword evidence="5" id="KW-0720">Serine protease</keyword>
<dbReference type="InterPro" id="IPR023302">
    <property type="entry name" value="Pept_S9A_N"/>
</dbReference>
<evidence type="ECO:0000259" key="7">
    <source>
        <dbReference type="Pfam" id="PF02897"/>
    </source>
</evidence>
<dbReference type="Gene3D" id="2.130.10.120">
    <property type="entry name" value="Prolyl oligopeptidase, N-terminal domain"/>
    <property type="match status" value="1"/>
</dbReference>
<dbReference type="GO" id="GO:0005829">
    <property type="term" value="C:cytosol"/>
    <property type="evidence" value="ECO:0007669"/>
    <property type="project" value="TreeGrafter"/>
</dbReference>
<evidence type="ECO:0000256" key="1">
    <source>
        <dbReference type="ARBA" id="ARBA00001070"/>
    </source>
</evidence>
<feature type="domain" description="Peptidase S9 prolyl oligopeptidase catalytic" evidence="6">
    <location>
        <begin position="519"/>
        <end position="723"/>
    </location>
</feature>
<organism evidence="8 9">
    <name type="scientific">Entomobacter blattae</name>
    <dbReference type="NCBI Taxonomy" id="2762277"/>
    <lineage>
        <taxon>Bacteria</taxon>
        <taxon>Pseudomonadati</taxon>
        <taxon>Pseudomonadota</taxon>
        <taxon>Alphaproteobacteria</taxon>
        <taxon>Acetobacterales</taxon>
        <taxon>Acetobacteraceae</taxon>
        <taxon>Entomobacter</taxon>
    </lineage>
</organism>
<accession>A0A7H1NPP6</accession>
<feature type="domain" description="Peptidase S9A N-terminal" evidence="7">
    <location>
        <begin position="36"/>
        <end position="451"/>
    </location>
</feature>
<evidence type="ECO:0000256" key="2">
    <source>
        <dbReference type="ARBA" id="ARBA00011897"/>
    </source>
</evidence>
<dbReference type="EC" id="3.4.21.26" evidence="2"/>
<dbReference type="PANTHER" id="PTHR42881">
    <property type="entry name" value="PROLYL ENDOPEPTIDASE"/>
    <property type="match status" value="1"/>
</dbReference>
<comment type="catalytic activity">
    <reaction evidence="1">
        <text>Hydrolysis of Pro-|-Xaa &gt;&gt; Ala-|-Xaa in oligopeptides.</text>
        <dbReference type="EC" id="3.4.21.26"/>
    </reaction>
</comment>
<dbReference type="InterPro" id="IPR001375">
    <property type="entry name" value="Peptidase_S9_cat"/>
</dbReference>
<protein>
    <recommendedName>
        <fullName evidence="2">prolyl oligopeptidase</fullName>
        <ecNumber evidence="2">3.4.21.26</ecNumber>
    </recommendedName>
</protein>
<evidence type="ECO:0000313" key="8">
    <source>
        <dbReference type="EMBL" id="QNT77756.1"/>
    </source>
</evidence>
<dbReference type="PANTHER" id="PTHR42881:SF2">
    <property type="entry name" value="PROLYL ENDOPEPTIDASE"/>
    <property type="match status" value="1"/>
</dbReference>